<accession>A0A8J2KHX6</accession>
<evidence type="ECO:0000256" key="1">
    <source>
        <dbReference type="SAM" id="MobiDB-lite"/>
    </source>
</evidence>
<proteinExistence type="predicted"/>
<dbReference type="AlphaFoldDB" id="A0A8J2KHX6"/>
<comment type="caution">
    <text evidence="2">The sequence shown here is derived from an EMBL/GenBank/DDBJ whole genome shotgun (WGS) entry which is preliminary data.</text>
</comment>
<dbReference type="Proteomes" id="UP000708208">
    <property type="component" value="Unassembled WGS sequence"/>
</dbReference>
<name>A0A8J2KHX6_9HEXA</name>
<feature type="region of interest" description="Disordered" evidence="1">
    <location>
        <begin position="1"/>
        <end position="60"/>
    </location>
</feature>
<keyword evidence="3" id="KW-1185">Reference proteome</keyword>
<gene>
    <name evidence="2" type="ORF">AFUS01_LOCUS24938</name>
</gene>
<feature type="compositionally biased region" description="Polar residues" evidence="1">
    <location>
        <begin position="46"/>
        <end position="55"/>
    </location>
</feature>
<sequence length="83" mass="9290">MEVQKLELEEPPTQLDDADKGGANKAEDQQPKRKHPKAIAEDHSQQNESQAQQTGKIKAGGIADLAMRMYKLTFEEEKLRGSQ</sequence>
<organism evidence="2 3">
    <name type="scientific">Allacma fusca</name>
    <dbReference type="NCBI Taxonomy" id="39272"/>
    <lineage>
        <taxon>Eukaryota</taxon>
        <taxon>Metazoa</taxon>
        <taxon>Ecdysozoa</taxon>
        <taxon>Arthropoda</taxon>
        <taxon>Hexapoda</taxon>
        <taxon>Collembola</taxon>
        <taxon>Symphypleona</taxon>
        <taxon>Sminthuridae</taxon>
        <taxon>Allacma</taxon>
    </lineage>
</organism>
<dbReference type="EMBL" id="CAJVCH010316561">
    <property type="protein sequence ID" value="CAG7786366.1"/>
    <property type="molecule type" value="Genomic_DNA"/>
</dbReference>
<protein>
    <submittedName>
        <fullName evidence="2">Uncharacterized protein</fullName>
    </submittedName>
</protein>
<feature type="compositionally biased region" description="Basic and acidic residues" evidence="1">
    <location>
        <begin position="17"/>
        <end position="31"/>
    </location>
</feature>
<evidence type="ECO:0000313" key="3">
    <source>
        <dbReference type="Proteomes" id="UP000708208"/>
    </source>
</evidence>
<reference evidence="2" key="1">
    <citation type="submission" date="2021-06" db="EMBL/GenBank/DDBJ databases">
        <authorList>
            <person name="Hodson N. C."/>
            <person name="Mongue J. A."/>
            <person name="Jaron S. K."/>
        </authorList>
    </citation>
    <scope>NUCLEOTIDE SEQUENCE</scope>
</reference>
<evidence type="ECO:0000313" key="2">
    <source>
        <dbReference type="EMBL" id="CAG7786366.1"/>
    </source>
</evidence>